<reference evidence="2 3" key="1">
    <citation type="submission" date="2016-07" db="EMBL/GenBank/DDBJ databases">
        <title>Multiple horizontal gene transfer events from other fungi enriched the ability of initially mycotrophic Trichoderma (Ascomycota) to feed on dead plant biomass.</title>
        <authorList>
            <consortium name="DOE Joint Genome Institute"/>
            <person name="Aerts A."/>
            <person name="Atanasova L."/>
            <person name="Chenthamara K."/>
            <person name="Zhang J."/>
            <person name="Grujic M."/>
            <person name="Henrissat B."/>
            <person name="Kuo A."/>
            <person name="Salamov A."/>
            <person name="Lipzen A."/>
            <person name="Labutti K."/>
            <person name="Barry K."/>
            <person name="Miao Y."/>
            <person name="Rahimi M.J."/>
            <person name="Shen Q."/>
            <person name="Grigoriev I.V."/>
            <person name="Kubicek C.P."/>
            <person name="Druzhinina I.S."/>
        </authorList>
    </citation>
    <scope>NUCLEOTIDE SEQUENCE [LARGE SCALE GENOMIC DNA]</scope>
    <source>
        <strain evidence="2 3">CBS 226.95</strain>
    </source>
</reference>
<dbReference type="Proteomes" id="UP000241690">
    <property type="component" value="Unassembled WGS sequence"/>
</dbReference>
<dbReference type="AlphaFoldDB" id="A0A2T4AIR8"/>
<feature type="transmembrane region" description="Helical" evidence="1">
    <location>
        <begin position="31"/>
        <end position="51"/>
    </location>
</feature>
<keyword evidence="3" id="KW-1185">Reference proteome</keyword>
<protein>
    <submittedName>
        <fullName evidence="2">Uncharacterized protein</fullName>
    </submittedName>
</protein>
<evidence type="ECO:0000313" key="3">
    <source>
        <dbReference type="Proteomes" id="UP000241690"/>
    </source>
</evidence>
<accession>A0A2T4AIR8</accession>
<keyword evidence="1" id="KW-0812">Transmembrane</keyword>
<organism evidence="2 3">
    <name type="scientific">Trichoderma harzianum CBS 226.95</name>
    <dbReference type="NCBI Taxonomy" id="983964"/>
    <lineage>
        <taxon>Eukaryota</taxon>
        <taxon>Fungi</taxon>
        <taxon>Dikarya</taxon>
        <taxon>Ascomycota</taxon>
        <taxon>Pezizomycotina</taxon>
        <taxon>Sordariomycetes</taxon>
        <taxon>Hypocreomycetidae</taxon>
        <taxon>Hypocreales</taxon>
        <taxon>Hypocreaceae</taxon>
        <taxon>Trichoderma</taxon>
    </lineage>
</organism>
<keyword evidence="1" id="KW-1133">Transmembrane helix</keyword>
<sequence>MVALASSPNPKSNPYTWLEKKVDARRIQSCVAAFCLFFLLLDVYFVAKLLICRRV</sequence>
<keyword evidence="1" id="KW-0472">Membrane</keyword>
<dbReference type="GeneID" id="36627418"/>
<dbReference type="RefSeq" id="XP_024776661.1">
    <property type="nucleotide sequence ID" value="XM_024918849.1"/>
</dbReference>
<evidence type="ECO:0000256" key="1">
    <source>
        <dbReference type="SAM" id="Phobius"/>
    </source>
</evidence>
<dbReference type="EMBL" id="KZ679678">
    <property type="protein sequence ID" value="PTB56984.1"/>
    <property type="molecule type" value="Genomic_DNA"/>
</dbReference>
<name>A0A2T4AIR8_TRIHA</name>
<gene>
    <name evidence="2" type="ORF">M431DRAFT_506721</name>
</gene>
<evidence type="ECO:0000313" key="2">
    <source>
        <dbReference type="EMBL" id="PTB56984.1"/>
    </source>
</evidence>
<proteinExistence type="predicted"/>